<reference evidence="1" key="1">
    <citation type="submission" date="2021-12" db="EMBL/GenBank/DDBJ databases">
        <authorList>
            <person name="King R."/>
        </authorList>
    </citation>
    <scope>NUCLEOTIDE SEQUENCE</scope>
</reference>
<gene>
    <name evidence="1" type="ORF">DIATSA_LOCUS4604</name>
</gene>
<name>A0A9N9QZY1_9NEOP</name>
<sequence length="154" mass="17850">MERRDIIFYFGDSTTNRIRLFQDALSCAKFGKVLFILYEEIQELPQLSQDFSLISKQYMKMISFVYAKTINSLLGILSSLHEWQNIPSTIILDDITKFCCKEEIQKACGIVAFIIDTVRNCSRVSNLQCKLRISIDEEAGDDFYNNLREVHCVL</sequence>
<proteinExistence type="predicted"/>
<dbReference type="AlphaFoldDB" id="A0A9N9QZY1"/>
<dbReference type="GO" id="GO:0000724">
    <property type="term" value="P:double-strand break repair via homologous recombination"/>
    <property type="evidence" value="ECO:0007669"/>
    <property type="project" value="TreeGrafter"/>
</dbReference>
<reference evidence="1" key="2">
    <citation type="submission" date="2022-10" db="EMBL/GenBank/DDBJ databases">
        <authorList>
            <consortium name="ENA_rothamsted_submissions"/>
            <consortium name="culmorum"/>
            <person name="King R."/>
        </authorList>
    </citation>
    <scope>NUCLEOTIDE SEQUENCE</scope>
</reference>
<evidence type="ECO:0000313" key="1">
    <source>
        <dbReference type="EMBL" id="CAG9786663.1"/>
    </source>
</evidence>
<accession>A0A9N9QZY1</accession>
<protein>
    <submittedName>
        <fullName evidence="1">Uncharacterized protein</fullName>
    </submittedName>
</protein>
<dbReference type="PANTHER" id="PTHR28653:SF1">
    <property type="entry name" value="ATPASE SWSAP1"/>
    <property type="match status" value="1"/>
</dbReference>
<dbReference type="Proteomes" id="UP001153714">
    <property type="component" value="Chromosome 16"/>
</dbReference>
<dbReference type="PANTHER" id="PTHR28653">
    <property type="match status" value="1"/>
</dbReference>
<dbReference type="EMBL" id="OU893347">
    <property type="protein sequence ID" value="CAG9786663.1"/>
    <property type="molecule type" value="Genomic_DNA"/>
</dbReference>
<dbReference type="OrthoDB" id="67296at2759"/>
<dbReference type="GO" id="GO:0003697">
    <property type="term" value="F:single-stranded DNA binding"/>
    <property type="evidence" value="ECO:0007669"/>
    <property type="project" value="TreeGrafter"/>
</dbReference>
<evidence type="ECO:0000313" key="2">
    <source>
        <dbReference type="Proteomes" id="UP001153714"/>
    </source>
</evidence>
<organism evidence="1 2">
    <name type="scientific">Diatraea saccharalis</name>
    <name type="common">sugarcane borer</name>
    <dbReference type="NCBI Taxonomy" id="40085"/>
    <lineage>
        <taxon>Eukaryota</taxon>
        <taxon>Metazoa</taxon>
        <taxon>Ecdysozoa</taxon>
        <taxon>Arthropoda</taxon>
        <taxon>Hexapoda</taxon>
        <taxon>Insecta</taxon>
        <taxon>Pterygota</taxon>
        <taxon>Neoptera</taxon>
        <taxon>Endopterygota</taxon>
        <taxon>Lepidoptera</taxon>
        <taxon>Glossata</taxon>
        <taxon>Ditrysia</taxon>
        <taxon>Pyraloidea</taxon>
        <taxon>Crambidae</taxon>
        <taxon>Crambinae</taxon>
        <taxon>Diatraea</taxon>
    </lineage>
</organism>
<keyword evidence="2" id="KW-1185">Reference proteome</keyword>
<dbReference type="GO" id="GO:0097196">
    <property type="term" value="C:Shu complex"/>
    <property type="evidence" value="ECO:0007669"/>
    <property type="project" value="TreeGrafter"/>
</dbReference>